<name>A0A8J8FCE9_9BACT</name>
<proteinExistence type="predicted"/>
<protein>
    <recommendedName>
        <fullName evidence="1">Putative beta-lactamase-inhibitor-like PepSY-like domain-containing protein</fullName>
    </recommendedName>
</protein>
<evidence type="ECO:0000313" key="2">
    <source>
        <dbReference type="EMBL" id="NNV55470.1"/>
    </source>
</evidence>
<dbReference type="Gene3D" id="3.10.450.360">
    <property type="match status" value="1"/>
</dbReference>
<dbReference type="Proteomes" id="UP000598971">
    <property type="component" value="Unassembled WGS sequence"/>
</dbReference>
<feature type="domain" description="Putative beta-lactamase-inhibitor-like PepSY-like" evidence="1">
    <location>
        <begin position="85"/>
        <end position="154"/>
    </location>
</feature>
<keyword evidence="3" id="KW-1185">Reference proteome</keyword>
<accession>A0A8J8FCE9</accession>
<gene>
    <name evidence="2" type="ORF">GD597_08380</name>
</gene>
<sequence length="158" mass="17831">MLQLCSIIFNSLKIIAMKRTTVTIVVMLFATLTFAQKMQEKNVPANVKSTFQKKYPTAKEVKWDKEGEKYEASFDLNKTDNSVLIDAQGNIIETEVEIELTQLPKGVLDYVKTHYEGKQAKEGAKITDAKGIVTYEVEIKGMDLIFDSNGKFIKELKG</sequence>
<comment type="caution">
    <text evidence="2">The sequence shown here is derived from an EMBL/GenBank/DDBJ whole genome shotgun (WGS) entry which is preliminary data.</text>
</comment>
<dbReference type="InterPro" id="IPR021533">
    <property type="entry name" value="PepSY-like"/>
</dbReference>
<dbReference type="SUPFAM" id="SSF160574">
    <property type="entry name" value="BT0923-like"/>
    <property type="match status" value="1"/>
</dbReference>
<organism evidence="2 3">
    <name type="scientific">Limnovirga soli</name>
    <dbReference type="NCBI Taxonomy" id="2656915"/>
    <lineage>
        <taxon>Bacteria</taxon>
        <taxon>Pseudomonadati</taxon>
        <taxon>Bacteroidota</taxon>
        <taxon>Chitinophagia</taxon>
        <taxon>Chitinophagales</taxon>
        <taxon>Chitinophagaceae</taxon>
        <taxon>Limnovirga</taxon>
    </lineage>
</organism>
<reference evidence="2" key="1">
    <citation type="submission" date="2019-10" db="EMBL/GenBank/DDBJ databases">
        <title>Draft genome sequence of Panacibacter sp. KCS-6.</title>
        <authorList>
            <person name="Yim K.J."/>
        </authorList>
    </citation>
    <scope>NUCLEOTIDE SEQUENCE</scope>
    <source>
        <strain evidence="2">KCS-6</strain>
    </source>
</reference>
<dbReference type="AlphaFoldDB" id="A0A8J8FCE9"/>
<evidence type="ECO:0000259" key="1">
    <source>
        <dbReference type="Pfam" id="PF11396"/>
    </source>
</evidence>
<evidence type="ECO:0000313" key="3">
    <source>
        <dbReference type="Proteomes" id="UP000598971"/>
    </source>
</evidence>
<dbReference type="Pfam" id="PF11396">
    <property type="entry name" value="PepSY_like"/>
    <property type="match status" value="1"/>
</dbReference>
<dbReference type="EMBL" id="WHPF01000005">
    <property type="protein sequence ID" value="NNV55470.1"/>
    <property type="molecule type" value="Genomic_DNA"/>
</dbReference>